<dbReference type="AlphaFoldDB" id="A0AAC9EYK7"/>
<evidence type="ECO:0000313" key="2">
    <source>
        <dbReference type="EMBL" id="ALG75067.1"/>
    </source>
</evidence>
<dbReference type="EMBL" id="CP012406">
    <property type="protein sequence ID" value="ALG75067.1"/>
    <property type="molecule type" value="Genomic_DNA"/>
</dbReference>
<reference evidence="3" key="1">
    <citation type="submission" date="2015-08" db="EMBL/GenBank/DDBJ databases">
        <title>Complete Genome Sequence of Azospirillum thiophilum BV-S.</title>
        <authorList>
            <person name="Fomenkov A."/>
            <person name="Vincze T."/>
            <person name="Grabovich M."/>
            <person name="Dubinina G."/>
            <person name="Orlova M."/>
            <person name="Belousova E."/>
            <person name="Roberts R.J."/>
        </authorList>
    </citation>
    <scope>NUCLEOTIDE SEQUENCE [LARGE SCALE GENOMIC DNA]</scope>
    <source>
        <strain evidence="3">BV-S</strain>
    </source>
</reference>
<reference evidence="2 3" key="2">
    <citation type="journal article" date="2016" name="Genome Announc.">
        <title>Complete Genome Sequence of a Strain of Azospirillum thiophilum Isolated from a Sulfide Spring.</title>
        <authorList>
            <person name="Fomenkov A."/>
            <person name="Vincze T."/>
            <person name="Grabovich M."/>
            <person name="Anton B.P."/>
            <person name="Dubinina G."/>
            <person name="Orlova M."/>
            <person name="Belousova E."/>
            <person name="Roberts R.J."/>
        </authorList>
    </citation>
    <scope>NUCLEOTIDE SEQUENCE [LARGE SCALE GENOMIC DNA]</scope>
    <source>
        <strain evidence="2 3">BV-S</strain>
    </source>
</reference>
<feature type="region of interest" description="Disordered" evidence="1">
    <location>
        <begin position="1"/>
        <end position="28"/>
    </location>
</feature>
<dbReference type="RefSeq" id="WP_045585019.1">
    <property type="nucleotide sequence ID" value="NZ_CP012406.1"/>
</dbReference>
<protein>
    <submittedName>
        <fullName evidence="2">Uncharacterized protein</fullName>
    </submittedName>
</protein>
<gene>
    <name evidence="2" type="ORF">AL072_29320</name>
</gene>
<name>A0AAC9EYK7_9PROT</name>
<proteinExistence type="predicted"/>
<evidence type="ECO:0000313" key="3">
    <source>
        <dbReference type="Proteomes" id="UP000069935"/>
    </source>
</evidence>
<organism evidence="2 3">
    <name type="scientific">Azospirillum thiophilum</name>
    <dbReference type="NCBI Taxonomy" id="528244"/>
    <lineage>
        <taxon>Bacteria</taxon>
        <taxon>Pseudomonadati</taxon>
        <taxon>Pseudomonadota</taxon>
        <taxon>Alphaproteobacteria</taxon>
        <taxon>Rhodospirillales</taxon>
        <taxon>Azospirillaceae</taxon>
        <taxon>Azospirillum</taxon>
    </lineage>
</organism>
<dbReference type="Proteomes" id="UP000069935">
    <property type="component" value="Chromosome 6"/>
</dbReference>
<dbReference type="KEGG" id="ati:AL072_29320"/>
<keyword evidence="3" id="KW-1185">Reference proteome</keyword>
<evidence type="ECO:0000256" key="1">
    <source>
        <dbReference type="SAM" id="MobiDB-lite"/>
    </source>
</evidence>
<accession>A0AAC9EYK7</accession>
<feature type="compositionally biased region" description="Basic residues" evidence="1">
    <location>
        <begin position="8"/>
        <end position="17"/>
    </location>
</feature>
<sequence>MQLDLFRKPRRPAKRNPRTMGVVDAGTPGAGGRAYVRFECAVCGHETDWLRGRSVTAEMKGRVCPVCQGDPANVKPSCASSDEGNPS</sequence>